<comment type="caution">
    <text evidence="1">The sequence shown here is derived from an EMBL/GenBank/DDBJ whole genome shotgun (WGS) entry which is preliminary data.</text>
</comment>
<keyword evidence="2" id="KW-1185">Reference proteome</keyword>
<dbReference type="AlphaFoldDB" id="A0AAD6LRX8"/>
<gene>
    <name evidence="1" type="ORF">NC653_032549</name>
</gene>
<proteinExistence type="predicted"/>
<evidence type="ECO:0000313" key="2">
    <source>
        <dbReference type="Proteomes" id="UP001164929"/>
    </source>
</evidence>
<dbReference type="Proteomes" id="UP001164929">
    <property type="component" value="Chromosome 14"/>
</dbReference>
<protein>
    <submittedName>
        <fullName evidence="1">Uncharacterized protein</fullName>
    </submittedName>
</protein>
<evidence type="ECO:0000313" key="1">
    <source>
        <dbReference type="EMBL" id="KAJ6972016.1"/>
    </source>
</evidence>
<dbReference type="PANTHER" id="PTHR33625">
    <property type="entry name" value="OS08G0179900 PROTEIN"/>
    <property type="match status" value="1"/>
</dbReference>
<accession>A0AAD6LRX8</accession>
<organism evidence="1 2">
    <name type="scientific">Populus alba x Populus x berolinensis</name>
    <dbReference type="NCBI Taxonomy" id="444605"/>
    <lineage>
        <taxon>Eukaryota</taxon>
        <taxon>Viridiplantae</taxon>
        <taxon>Streptophyta</taxon>
        <taxon>Embryophyta</taxon>
        <taxon>Tracheophyta</taxon>
        <taxon>Spermatophyta</taxon>
        <taxon>Magnoliopsida</taxon>
        <taxon>eudicotyledons</taxon>
        <taxon>Gunneridae</taxon>
        <taxon>Pentapetalae</taxon>
        <taxon>rosids</taxon>
        <taxon>fabids</taxon>
        <taxon>Malpighiales</taxon>
        <taxon>Salicaceae</taxon>
        <taxon>Saliceae</taxon>
        <taxon>Populus</taxon>
    </lineage>
</organism>
<dbReference type="PANTHER" id="PTHR33625:SF2">
    <property type="entry name" value="POST-SET DOMAIN-CONTAINING PROTEIN"/>
    <property type="match status" value="1"/>
</dbReference>
<reference evidence="1" key="1">
    <citation type="journal article" date="2023" name="Mol. Ecol. Resour.">
        <title>Chromosome-level genome assembly of a triploid poplar Populus alba 'Berolinensis'.</title>
        <authorList>
            <person name="Chen S."/>
            <person name="Yu Y."/>
            <person name="Wang X."/>
            <person name="Wang S."/>
            <person name="Zhang T."/>
            <person name="Zhou Y."/>
            <person name="He R."/>
            <person name="Meng N."/>
            <person name="Wang Y."/>
            <person name="Liu W."/>
            <person name="Liu Z."/>
            <person name="Liu J."/>
            <person name="Guo Q."/>
            <person name="Huang H."/>
            <person name="Sederoff R.R."/>
            <person name="Wang G."/>
            <person name="Qu G."/>
            <person name="Chen S."/>
        </authorList>
    </citation>
    <scope>NUCLEOTIDE SEQUENCE</scope>
    <source>
        <strain evidence="1">SC-2020</strain>
    </source>
</reference>
<name>A0AAD6LRX8_9ROSI</name>
<dbReference type="EMBL" id="JAQIZT010000014">
    <property type="protein sequence ID" value="KAJ6972016.1"/>
    <property type="molecule type" value="Genomic_DNA"/>
</dbReference>
<sequence>MVRNEATCILLLRYIAKKICPGPVLLSSYPPLLYSERSKQIKKKTMGGGAMHMDLIPMIQFKPSTSAIPSLPSTSTSLNFPVSVSETVASPGQSCTASSCYCQRGTCPRMLQSAVIHGKDHDTRTNGVSPYNVVLGTVPSQLEVESAIASLQNFLSEVSSSGQMLLDCCGVRTLLSLGYGRVRDAFSLLQTDTSIKRLVISLASDKAVWDAVMSNEAVRKLQGSCYPAEDCRKESCEEESDIAARVLRWIMDITKAKIIELLDKFTLLMNEVFQPIEKEKPGEETNHNVDDKVRSSLLLSIVILLIVVVARIRGA</sequence>